<proteinExistence type="inferred from homology"/>
<accession>A0A367ZLW2</accession>
<comment type="caution">
    <text evidence="5">The sequence shown here is derived from an EMBL/GenBank/DDBJ whole genome shotgun (WGS) entry which is preliminary data.</text>
</comment>
<evidence type="ECO:0000256" key="2">
    <source>
        <dbReference type="ARBA" id="ARBA00022741"/>
    </source>
</evidence>
<dbReference type="AlphaFoldDB" id="A0A367ZLW2"/>
<dbReference type="GO" id="GO:0005524">
    <property type="term" value="F:ATP binding"/>
    <property type="evidence" value="ECO:0007669"/>
    <property type="project" value="UniProtKB-KW"/>
</dbReference>
<organism evidence="5 6">
    <name type="scientific">Candidatus Ozemobacter sibiricus</name>
    <dbReference type="NCBI Taxonomy" id="2268124"/>
    <lineage>
        <taxon>Bacteria</taxon>
        <taxon>Candidatus Ozemobacteria</taxon>
        <taxon>Candidatus Ozemobacterales</taxon>
        <taxon>Candidatus Ozemobacteraceae</taxon>
        <taxon>Candidatus Ozemobacter</taxon>
    </lineage>
</organism>
<evidence type="ECO:0000256" key="3">
    <source>
        <dbReference type="ARBA" id="ARBA00022840"/>
    </source>
</evidence>
<keyword evidence="3" id="KW-0067">ATP-binding</keyword>
<dbReference type="Proteomes" id="UP000252355">
    <property type="component" value="Unassembled WGS sequence"/>
</dbReference>
<gene>
    <name evidence="5" type="ORF">OZSIB_1463</name>
</gene>
<comment type="similarity">
    <text evidence="1">Belongs to the GSP E family.</text>
</comment>
<dbReference type="PANTHER" id="PTHR30258">
    <property type="entry name" value="TYPE II SECRETION SYSTEM PROTEIN GSPE-RELATED"/>
    <property type="match status" value="1"/>
</dbReference>
<evidence type="ECO:0000313" key="6">
    <source>
        <dbReference type="Proteomes" id="UP000252355"/>
    </source>
</evidence>
<dbReference type="InterPro" id="IPR007831">
    <property type="entry name" value="T2SS_GspE_N"/>
</dbReference>
<dbReference type="InterPro" id="IPR001482">
    <property type="entry name" value="T2SS/T4SS_dom"/>
</dbReference>
<sequence>MKDFTELSQFDLDPAAIRLLDEEFCRQHDVVVLGRLPKDDPQASLPVGMLDPGNAALVGLVEGRLQRPVRPVQLTDYEIDLALGFGFSGEGQWEGQPTATADQLTRKIDLSADRRITFERGQSPAKMVVDMLSTAMRLRATDVHIETYANDVDVRFRIDGVLYQINTPITPANVSLVVSHVKVLADLNIVERFQSQDGHFHVLYTAADGSRQKVSLRVSIIPGPYGEDVVFRFISGGRLMLGLTELGMAPDLLARFQALMHTPGGLFLVTGPTASGKTTTLYAVLRSIASRRLKILTVEDPIELEIPKVNQKQIDARMSFAKYVRAFLRQNPDVILIGEIRDEETAAVALRAAQIGHLVLSTLHTRDAVSALNRISTLGIDANLLAITLIGVLAQRLVRRICPECRETYTPDPALLSALPRLPTDLVHVRGAGCAHCRGTGFYGQTGVFELLDFHDALRRLFTRSHGIPSERELELLLSAHMYDDALDKVRQGITTIEEVFRAVPLPER</sequence>
<dbReference type="GO" id="GO:0016887">
    <property type="term" value="F:ATP hydrolysis activity"/>
    <property type="evidence" value="ECO:0007669"/>
    <property type="project" value="TreeGrafter"/>
</dbReference>
<dbReference type="PANTHER" id="PTHR30258:SF2">
    <property type="entry name" value="COMG OPERON PROTEIN 1"/>
    <property type="match status" value="1"/>
</dbReference>
<name>A0A367ZLW2_9BACT</name>
<dbReference type="Pfam" id="PF05157">
    <property type="entry name" value="MshEN"/>
    <property type="match status" value="1"/>
</dbReference>
<dbReference type="GO" id="GO:0005886">
    <property type="term" value="C:plasma membrane"/>
    <property type="evidence" value="ECO:0007669"/>
    <property type="project" value="TreeGrafter"/>
</dbReference>
<keyword evidence="2" id="KW-0547">Nucleotide-binding</keyword>
<dbReference type="Gene3D" id="3.40.50.300">
    <property type="entry name" value="P-loop containing nucleotide triphosphate hydrolases"/>
    <property type="match status" value="1"/>
</dbReference>
<dbReference type="CDD" id="cd01129">
    <property type="entry name" value="PulE-GspE-like"/>
    <property type="match status" value="1"/>
</dbReference>
<reference evidence="5 6" key="1">
    <citation type="submission" date="2018-05" db="EMBL/GenBank/DDBJ databases">
        <title>A metagenomic window into the 2 km-deep terrestrial subsurface aquifer revealed taxonomically and functionally diverse microbial community comprising novel uncultured bacterial lineages.</title>
        <authorList>
            <person name="Kadnikov V.V."/>
            <person name="Mardanov A.V."/>
            <person name="Beletsky A.V."/>
            <person name="Banks D."/>
            <person name="Pimenov N.V."/>
            <person name="Frank Y.A."/>
            <person name="Karnachuk O.V."/>
            <person name="Ravin N.V."/>
        </authorList>
    </citation>
    <scope>NUCLEOTIDE SEQUENCE [LARGE SCALE GENOMIC DNA]</scope>
    <source>
        <strain evidence="5">BY5</strain>
    </source>
</reference>
<dbReference type="Gene3D" id="3.30.450.90">
    <property type="match status" value="1"/>
</dbReference>
<protein>
    <submittedName>
        <fullName evidence="5">General secretion pathway protein E</fullName>
    </submittedName>
</protein>
<dbReference type="InterPro" id="IPR037257">
    <property type="entry name" value="T2SS_E_N_sf"/>
</dbReference>
<dbReference type="Pfam" id="PF00437">
    <property type="entry name" value="T2SSE"/>
    <property type="match status" value="1"/>
</dbReference>
<dbReference type="InterPro" id="IPR027417">
    <property type="entry name" value="P-loop_NTPase"/>
</dbReference>
<evidence type="ECO:0000259" key="4">
    <source>
        <dbReference type="PROSITE" id="PS00662"/>
    </source>
</evidence>
<dbReference type="SUPFAM" id="SSF160246">
    <property type="entry name" value="EspE N-terminal domain-like"/>
    <property type="match status" value="1"/>
</dbReference>
<dbReference type="EMBL" id="QOQW01000023">
    <property type="protein sequence ID" value="RCK78361.1"/>
    <property type="molecule type" value="Genomic_DNA"/>
</dbReference>
<evidence type="ECO:0000313" key="5">
    <source>
        <dbReference type="EMBL" id="RCK78361.1"/>
    </source>
</evidence>
<dbReference type="PROSITE" id="PS00662">
    <property type="entry name" value="T2SP_E"/>
    <property type="match status" value="1"/>
</dbReference>
<dbReference type="SUPFAM" id="SSF52540">
    <property type="entry name" value="P-loop containing nucleoside triphosphate hydrolases"/>
    <property type="match status" value="1"/>
</dbReference>
<evidence type="ECO:0000256" key="1">
    <source>
        <dbReference type="ARBA" id="ARBA00006611"/>
    </source>
</evidence>
<feature type="domain" description="Bacterial type II secretion system protein E" evidence="4">
    <location>
        <begin position="328"/>
        <end position="342"/>
    </location>
</feature>